<organism evidence="1 2">
    <name type="scientific">Paramarasmius palmivorus</name>
    <dbReference type="NCBI Taxonomy" id="297713"/>
    <lineage>
        <taxon>Eukaryota</taxon>
        <taxon>Fungi</taxon>
        <taxon>Dikarya</taxon>
        <taxon>Basidiomycota</taxon>
        <taxon>Agaricomycotina</taxon>
        <taxon>Agaricomycetes</taxon>
        <taxon>Agaricomycetidae</taxon>
        <taxon>Agaricales</taxon>
        <taxon>Marasmiineae</taxon>
        <taxon>Marasmiaceae</taxon>
        <taxon>Paramarasmius</taxon>
    </lineage>
</organism>
<dbReference type="Proteomes" id="UP001383192">
    <property type="component" value="Unassembled WGS sequence"/>
</dbReference>
<sequence>MLRAWLERSRPHPISCFARFDPEKPLSFHSQVLDLFIRESRRWLIMDLGLGSQAELYHQLFSIDPQLPLLHFSRIAAELRDTPPLRNPQMHVWHTPRLKHAQFPIDGPPQRIVQIIPSSAQLERVSFRKETPADFFDLAPTLTFEHLRCCHLDIFQEPSAVHNTLGCVIPRLQYFELLGHVQSVVVILDNLILPSLRYLDVDFRRCGSLGASSDRVLSAIGDLQARSHCHIYRLSAPLSLFSSPDTSTLTKRFGPVYELRILLSPRERMYNESAFNQFMQVGSEMTIFDQVTTFHALVREDDKDTATAKLLSKVVDMLECRLSSSRSLQRLSFDSSDKDGLPVQTEAIERMFKLAQASGVVLLGSVVDGKWISIYTESYWSLVDYDQALYRWNHSGRCDWVCEIGVKRYLQNEALLEDLWSANVSAGLID</sequence>
<evidence type="ECO:0000313" key="1">
    <source>
        <dbReference type="EMBL" id="KAK7027252.1"/>
    </source>
</evidence>
<dbReference type="AlphaFoldDB" id="A0AAW0BLS8"/>
<keyword evidence="2" id="KW-1185">Reference proteome</keyword>
<gene>
    <name evidence="1" type="ORF">VNI00_015341</name>
</gene>
<comment type="caution">
    <text evidence="1">The sequence shown here is derived from an EMBL/GenBank/DDBJ whole genome shotgun (WGS) entry which is preliminary data.</text>
</comment>
<dbReference type="EMBL" id="JAYKXP010000098">
    <property type="protein sequence ID" value="KAK7027252.1"/>
    <property type="molecule type" value="Genomic_DNA"/>
</dbReference>
<reference evidence="1 2" key="1">
    <citation type="submission" date="2024-01" db="EMBL/GenBank/DDBJ databases">
        <title>A draft genome for a cacao thread blight-causing isolate of Paramarasmius palmivorus.</title>
        <authorList>
            <person name="Baruah I.K."/>
            <person name="Bukari Y."/>
            <person name="Amoako-Attah I."/>
            <person name="Meinhardt L.W."/>
            <person name="Bailey B.A."/>
            <person name="Cohen S.P."/>
        </authorList>
    </citation>
    <scope>NUCLEOTIDE SEQUENCE [LARGE SCALE GENOMIC DNA]</scope>
    <source>
        <strain evidence="1 2">GH-12</strain>
    </source>
</reference>
<name>A0AAW0BLS8_9AGAR</name>
<accession>A0AAW0BLS8</accession>
<proteinExistence type="predicted"/>
<protein>
    <submittedName>
        <fullName evidence="1">Uncharacterized protein</fullName>
    </submittedName>
</protein>
<evidence type="ECO:0000313" key="2">
    <source>
        <dbReference type="Proteomes" id="UP001383192"/>
    </source>
</evidence>